<reference evidence="1 2" key="1">
    <citation type="submission" date="2018-06" db="EMBL/GenBank/DDBJ databases">
        <authorList>
            <consortium name="Pathogen Informatics"/>
            <person name="Doyle S."/>
        </authorList>
    </citation>
    <scope>NUCLEOTIDE SEQUENCE [LARGE SCALE GENOMIC DNA]</scope>
    <source>
        <strain evidence="1 2">NCTC9617</strain>
    </source>
</reference>
<dbReference type="EMBL" id="UGNC01000008">
    <property type="protein sequence ID" value="STX08055.1"/>
    <property type="molecule type" value="Genomic_DNA"/>
</dbReference>
<dbReference type="Pfam" id="PF13289">
    <property type="entry name" value="SIR2_2"/>
    <property type="match status" value="1"/>
</dbReference>
<accession>A0A060VNL1</accession>
<name>A0A060VNL1_KLEPN</name>
<evidence type="ECO:0000313" key="1">
    <source>
        <dbReference type="EMBL" id="STX08055.1"/>
    </source>
</evidence>
<dbReference type="AlphaFoldDB" id="A0A060VNL1"/>
<gene>
    <name evidence="1" type="ORF">NCTC9617_07085</name>
</gene>
<dbReference type="Proteomes" id="UP000255167">
    <property type="component" value="Unassembled WGS sequence"/>
</dbReference>
<proteinExistence type="predicted"/>
<organism evidence="1 2">
    <name type="scientific">Klebsiella pneumoniae</name>
    <dbReference type="NCBI Taxonomy" id="573"/>
    <lineage>
        <taxon>Bacteria</taxon>
        <taxon>Pseudomonadati</taxon>
        <taxon>Pseudomonadota</taxon>
        <taxon>Gammaproteobacteria</taxon>
        <taxon>Enterobacterales</taxon>
        <taxon>Enterobacteriaceae</taxon>
        <taxon>Klebsiella/Raoultella group</taxon>
        <taxon>Klebsiella</taxon>
        <taxon>Klebsiella pneumoniae complex</taxon>
    </lineage>
</organism>
<evidence type="ECO:0000313" key="2">
    <source>
        <dbReference type="Proteomes" id="UP000255167"/>
    </source>
</evidence>
<sequence>MDFTEYQEEIIEDVKSCLESLQVQPILFMGAGISQRYIKAPDWEGLLKQLAEICPLIKRPYGYYSQTKGDNKPLIASDFCDYYAEWAWDEGKNRYPEKYFEGTTSKDIYLKHEIASLLNKLSNSVDFSNMEYTEEIQKLRKVKPHAIITTNYDDTIEKIFDNYQAIVGHNVVKVNYSSYGEIMKIHGSSHEVESIVITNEDYIDFYKRKKYISAKLLTYFAEHPLFFFGYSINDENIKAILSDIDEIIAPNNALIPNIYLVSFSKNCEATGSHQKELLIGVGDNKSIRIKVIYANDFGWVFDALSSNTPEISVNPKLVRAFLARTYTFASESLVKQELPYDFEMFRDIAEHDDALAKMYGIAELNNGQALNASFPYTMSDLARILDMGSWHYVNQEFEKLRKLTDFNIKASDNNYHVFIKSGKSGVGKYSSEALDLLRKLISGDTFELNP</sequence>
<protein>
    <submittedName>
        <fullName evidence="1">Uncharacterized protein</fullName>
    </submittedName>
</protein>